<dbReference type="OrthoDB" id="9779786at2"/>
<keyword evidence="4 6" id="KW-1133">Transmembrane helix</keyword>
<dbReference type="InterPro" id="IPR015867">
    <property type="entry name" value="N-reg_PII/ATP_PRibTrfase_C"/>
</dbReference>
<evidence type="ECO:0000256" key="5">
    <source>
        <dbReference type="ARBA" id="ARBA00023136"/>
    </source>
</evidence>
<reference evidence="8 9" key="2">
    <citation type="journal article" date="2011" name="J. Bacteriol.">
        <title>Complete genome sequence of the anaerobic, halophilic alkalithermophile Natranaerobius thermophilus JW/NM-WN-LF.</title>
        <authorList>
            <person name="Zhao B."/>
            <person name="Mesbah N.M."/>
            <person name="Dalin E."/>
            <person name="Goodwin L."/>
            <person name="Nolan M."/>
            <person name="Pitluck S."/>
            <person name="Chertkov O."/>
            <person name="Brettin T.S."/>
            <person name="Han J."/>
            <person name="Larimer F.W."/>
            <person name="Land M.L."/>
            <person name="Hauser L."/>
            <person name="Kyrpides N."/>
            <person name="Wiegel J."/>
        </authorList>
    </citation>
    <scope>NUCLEOTIDE SEQUENCE [LARGE SCALE GENOMIC DNA]</scope>
    <source>
        <strain evidence="9">ATCC BAA-1301 / DSM 18059 / JW/NM-WN-LF</strain>
    </source>
</reference>
<dbReference type="InterPro" id="IPR019264">
    <property type="entry name" value="DUF2179"/>
</dbReference>
<feature type="transmembrane region" description="Helical" evidence="6">
    <location>
        <begin position="168"/>
        <end position="191"/>
    </location>
</feature>
<dbReference type="Proteomes" id="UP000001683">
    <property type="component" value="Chromosome"/>
</dbReference>
<dbReference type="Pfam" id="PF10035">
    <property type="entry name" value="DUF2179"/>
    <property type="match status" value="1"/>
</dbReference>
<dbReference type="InterPro" id="IPR051461">
    <property type="entry name" value="UPF0750_membrane"/>
</dbReference>
<evidence type="ECO:0000256" key="1">
    <source>
        <dbReference type="ARBA" id="ARBA00004651"/>
    </source>
</evidence>
<dbReference type="CDD" id="cd16380">
    <property type="entry name" value="YitT_C"/>
    <property type="match status" value="1"/>
</dbReference>
<feature type="transmembrane region" description="Helical" evidence="6">
    <location>
        <begin position="115"/>
        <end position="134"/>
    </location>
</feature>
<sequence>MKKIVFKESHKKKLKELILDFIGIAIGCAIAAAGMNAFLIPNQLAAGGVSGLGIVLLYVLGIPVGLTVLAFNIPLLIAEGKIMGVKYTVRTIFGAIMFSVLIEAFTFVPDVTGDIFLSAIYGGLTVGLGLGIVFRNRGTTGGTALAAQLLQKFTGLTMGQGIVGFDMVIIATSAIFFGAEIALYALVSLFVSSKVIDMVEQGFGQEKAAFIISNKSKEISEEILHQLGRGVTNITAKGGYTGEDREVLFAVVSRTEISKMKYLVYSQDENAFLIVTNASEVMGEGFKAVDPEEL</sequence>
<evidence type="ECO:0000256" key="3">
    <source>
        <dbReference type="ARBA" id="ARBA00022692"/>
    </source>
</evidence>
<dbReference type="KEGG" id="nth:Nther_2215"/>
<evidence type="ECO:0000259" key="7">
    <source>
        <dbReference type="Pfam" id="PF10035"/>
    </source>
</evidence>
<evidence type="ECO:0000256" key="4">
    <source>
        <dbReference type="ARBA" id="ARBA00022989"/>
    </source>
</evidence>
<keyword evidence="2" id="KW-1003">Cell membrane</keyword>
<evidence type="ECO:0000313" key="8">
    <source>
        <dbReference type="EMBL" id="ACB85781.1"/>
    </source>
</evidence>
<comment type="subcellular location">
    <subcellularLocation>
        <location evidence="1">Cell membrane</location>
        <topology evidence="1">Multi-pass membrane protein</topology>
    </subcellularLocation>
</comment>
<dbReference type="FunCoup" id="B2A809">
    <property type="interactions" value="6"/>
</dbReference>
<feature type="transmembrane region" description="Helical" evidence="6">
    <location>
        <begin position="21"/>
        <end position="40"/>
    </location>
</feature>
<dbReference type="PANTHER" id="PTHR33545">
    <property type="entry name" value="UPF0750 MEMBRANE PROTEIN YITT-RELATED"/>
    <property type="match status" value="1"/>
</dbReference>
<feature type="transmembrane region" description="Helical" evidence="6">
    <location>
        <begin position="52"/>
        <end position="77"/>
    </location>
</feature>
<dbReference type="PIRSF" id="PIRSF006483">
    <property type="entry name" value="Membrane_protein_YitT"/>
    <property type="match status" value="1"/>
</dbReference>
<dbReference type="HOGENOM" id="CLU_063199_1_1_9"/>
<dbReference type="Gene3D" id="3.30.70.120">
    <property type="match status" value="1"/>
</dbReference>
<evidence type="ECO:0000256" key="6">
    <source>
        <dbReference type="SAM" id="Phobius"/>
    </source>
</evidence>
<proteinExistence type="predicted"/>
<dbReference type="STRING" id="457570.Nther_2215"/>
<feature type="transmembrane region" description="Helical" evidence="6">
    <location>
        <begin position="89"/>
        <end position="109"/>
    </location>
</feature>
<accession>B2A809</accession>
<protein>
    <recommendedName>
        <fullName evidence="7">DUF2179 domain-containing protein</fullName>
    </recommendedName>
</protein>
<keyword evidence="5 6" id="KW-0472">Membrane</keyword>
<dbReference type="EMBL" id="CP001034">
    <property type="protein sequence ID" value="ACB85781.1"/>
    <property type="molecule type" value="Genomic_DNA"/>
</dbReference>
<dbReference type="PANTHER" id="PTHR33545:SF9">
    <property type="entry name" value="UPF0750 MEMBRANE PROTEIN YITE"/>
    <property type="match status" value="1"/>
</dbReference>
<dbReference type="AlphaFoldDB" id="B2A809"/>
<dbReference type="Pfam" id="PF02588">
    <property type="entry name" value="YitT_membrane"/>
    <property type="match status" value="1"/>
</dbReference>
<reference evidence="8 9" key="1">
    <citation type="submission" date="2008-04" db="EMBL/GenBank/DDBJ databases">
        <title>Complete sequence of chromosome of Natranaerobius thermophilus JW/NM-WN-LF.</title>
        <authorList>
            <consortium name="US DOE Joint Genome Institute"/>
            <person name="Copeland A."/>
            <person name="Lucas S."/>
            <person name="Lapidus A."/>
            <person name="Glavina del Rio T."/>
            <person name="Dalin E."/>
            <person name="Tice H."/>
            <person name="Bruce D."/>
            <person name="Goodwin L."/>
            <person name="Pitluck S."/>
            <person name="Chertkov O."/>
            <person name="Brettin T."/>
            <person name="Detter J.C."/>
            <person name="Han C."/>
            <person name="Kuske C.R."/>
            <person name="Schmutz J."/>
            <person name="Larimer F."/>
            <person name="Land M."/>
            <person name="Hauser L."/>
            <person name="Kyrpides N."/>
            <person name="Lykidis A."/>
            <person name="Mesbah N.M."/>
            <person name="Wiegel J."/>
        </authorList>
    </citation>
    <scope>NUCLEOTIDE SEQUENCE [LARGE SCALE GENOMIC DNA]</scope>
    <source>
        <strain evidence="9">ATCC BAA-1301 / DSM 18059 / JW/NM-WN-LF</strain>
    </source>
</reference>
<dbReference type="eggNOG" id="COG1284">
    <property type="taxonomic scope" value="Bacteria"/>
</dbReference>
<dbReference type="InterPro" id="IPR003740">
    <property type="entry name" value="YitT"/>
</dbReference>
<organism evidence="8 9">
    <name type="scientific">Natranaerobius thermophilus (strain ATCC BAA-1301 / DSM 18059 / JW/NM-WN-LF)</name>
    <dbReference type="NCBI Taxonomy" id="457570"/>
    <lineage>
        <taxon>Bacteria</taxon>
        <taxon>Bacillati</taxon>
        <taxon>Bacillota</taxon>
        <taxon>Clostridia</taxon>
        <taxon>Natranaerobiales</taxon>
        <taxon>Natranaerobiaceae</taxon>
        <taxon>Natranaerobius</taxon>
    </lineage>
</organism>
<evidence type="ECO:0000256" key="2">
    <source>
        <dbReference type="ARBA" id="ARBA00022475"/>
    </source>
</evidence>
<evidence type="ECO:0000313" key="9">
    <source>
        <dbReference type="Proteomes" id="UP000001683"/>
    </source>
</evidence>
<dbReference type="InParanoid" id="B2A809"/>
<feature type="domain" description="DUF2179" evidence="7">
    <location>
        <begin position="229"/>
        <end position="283"/>
    </location>
</feature>
<gene>
    <name evidence="8" type="ordered locus">Nther_2215</name>
</gene>
<keyword evidence="3 6" id="KW-0812">Transmembrane</keyword>
<keyword evidence="9" id="KW-1185">Reference proteome</keyword>
<name>B2A809_NATTJ</name>
<dbReference type="GO" id="GO:0005886">
    <property type="term" value="C:plasma membrane"/>
    <property type="evidence" value="ECO:0007669"/>
    <property type="project" value="UniProtKB-SubCell"/>
</dbReference>
<dbReference type="RefSeq" id="WP_012448633.1">
    <property type="nucleotide sequence ID" value="NC_010718.1"/>
</dbReference>